<keyword evidence="3" id="KW-1185">Reference proteome</keyword>
<reference evidence="2 3" key="1">
    <citation type="submission" date="2021-01" db="EMBL/GenBank/DDBJ databases">
        <title>Whole genome shotgun sequence of Plantactinospora endophytica NBRC 110450.</title>
        <authorList>
            <person name="Komaki H."/>
            <person name="Tamura T."/>
        </authorList>
    </citation>
    <scope>NUCLEOTIDE SEQUENCE [LARGE SCALE GENOMIC DNA]</scope>
    <source>
        <strain evidence="2 3">NBRC 110450</strain>
    </source>
</reference>
<feature type="region of interest" description="Disordered" evidence="1">
    <location>
        <begin position="1"/>
        <end position="45"/>
    </location>
</feature>
<organism evidence="2 3">
    <name type="scientific">Plantactinospora endophytica</name>
    <dbReference type="NCBI Taxonomy" id="673535"/>
    <lineage>
        <taxon>Bacteria</taxon>
        <taxon>Bacillati</taxon>
        <taxon>Actinomycetota</taxon>
        <taxon>Actinomycetes</taxon>
        <taxon>Micromonosporales</taxon>
        <taxon>Micromonosporaceae</taxon>
        <taxon>Plantactinospora</taxon>
    </lineage>
</organism>
<feature type="compositionally biased region" description="Polar residues" evidence="1">
    <location>
        <begin position="20"/>
        <end position="32"/>
    </location>
</feature>
<gene>
    <name evidence="2" type="ORF">Pen02_46490</name>
</gene>
<sequence>MFHDGATVRGTGKAIGRATTRGSAKSNRSVGTTPPAGRNPTRRQMPDMIHSALNKTHHPYAISPAKYRCRLISAKSLQLSNSAQYGRSATDESVIIGTLGAPRLRGPQRTLRGGGDHVTPVSGPARRRQDHCA</sequence>
<dbReference type="EMBL" id="BONW01000021">
    <property type="protein sequence ID" value="GIG89713.1"/>
    <property type="molecule type" value="Genomic_DNA"/>
</dbReference>
<feature type="region of interest" description="Disordered" evidence="1">
    <location>
        <begin position="108"/>
        <end position="133"/>
    </location>
</feature>
<protein>
    <submittedName>
        <fullName evidence="2">Uncharacterized protein</fullName>
    </submittedName>
</protein>
<evidence type="ECO:0000313" key="3">
    <source>
        <dbReference type="Proteomes" id="UP000646749"/>
    </source>
</evidence>
<accession>A0ABQ4E4U5</accession>
<proteinExistence type="predicted"/>
<dbReference type="Proteomes" id="UP000646749">
    <property type="component" value="Unassembled WGS sequence"/>
</dbReference>
<evidence type="ECO:0000256" key="1">
    <source>
        <dbReference type="SAM" id="MobiDB-lite"/>
    </source>
</evidence>
<name>A0ABQ4E4U5_9ACTN</name>
<evidence type="ECO:0000313" key="2">
    <source>
        <dbReference type="EMBL" id="GIG89713.1"/>
    </source>
</evidence>
<comment type="caution">
    <text evidence="2">The sequence shown here is derived from an EMBL/GenBank/DDBJ whole genome shotgun (WGS) entry which is preliminary data.</text>
</comment>